<protein>
    <submittedName>
        <fullName evidence="1">Uncharacterized protein</fullName>
    </submittedName>
</protein>
<organism evidence="1 2">
    <name type="scientific">Saccharomonospora xinjiangensis XJ-54</name>
    <dbReference type="NCBI Taxonomy" id="882086"/>
    <lineage>
        <taxon>Bacteria</taxon>
        <taxon>Bacillati</taxon>
        <taxon>Actinomycetota</taxon>
        <taxon>Actinomycetes</taxon>
        <taxon>Pseudonocardiales</taxon>
        <taxon>Pseudonocardiaceae</taxon>
        <taxon>Saccharomonospora</taxon>
    </lineage>
</organism>
<gene>
    <name evidence="1" type="ORF">SacxiDRAFT_2043</name>
</gene>
<evidence type="ECO:0000313" key="1">
    <source>
        <dbReference type="EMBL" id="EID54278.1"/>
    </source>
</evidence>
<reference evidence="1 2" key="1">
    <citation type="submission" date="2012-01" db="EMBL/GenBank/DDBJ databases">
        <title>Improved High-Quality Draft sequence of Saccharomonospora xinjiangensis XJ-54.</title>
        <authorList>
            <consortium name="US DOE Joint Genome Institute"/>
            <person name="Lucas S."/>
            <person name="Han J."/>
            <person name="Lapidus A."/>
            <person name="Cheng J.-F."/>
            <person name="Goodwin L."/>
            <person name="Pitluck S."/>
            <person name="Peters L."/>
            <person name="Mikhailova N."/>
            <person name="Teshima H."/>
            <person name="Detter J.C."/>
            <person name="Han C."/>
            <person name="Tapia R."/>
            <person name="Land M."/>
            <person name="Hauser L."/>
            <person name="Kyrpides N."/>
            <person name="Ivanova N."/>
            <person name="Pagani I."/>
            <person name="Brambilla E.-M."/>
            <person name="Klenk H.-P."/>
            <person name="Woyke T."/>
        </authorList>
    </citation>
    <scope>NUCLEOTIDE SEQUENCE [LARGE SCALE GENOMIC DNA]</scope>
    <source>
        <strain evidence="1 2">XJ-54</strain>
    </source>
</reference>
<dbReference type="EMBL" id="JH636049">
    <property type="protein sequence ID" value="EID54278.1"/>
    <property type="molecule type" value="Genomic_DNA"/>
</dbReference>
<dbReference type="AlphaFoldDB" id="I0V2C5"/>
<evidence type="ECO:0000313" key="2">
    <source>
        <dbReference type="Proteomes" id="UP000004691"/>
    </source>
</evidence>
<keyword evidence="2" id="KW-1185">Reference proteome</keyword>
<sequence length="227" mass="24880">MDEEGIRGSSPEEFRDSLATTVAQRLSEGPTPPARYSYTGEFAWVQPACTLYTGEDFETAFGMPDIGRVEERYNIFVGVTTGSVQGGTQDNEPSRSVRTGCGRENEQAANSNVGSSSVVPQGLVASFEHFETEQGAAQYNNYNCDGDKKYNHPFGPPLKVPAEFSDIGDGHVCFISLGDVNPPFTFKVKQTVVELSSWNSDTYSDMRTALDVLEQPARNIVERLARL</sequence>
<accession>I0V2C5</accession>
<dbReference type="STRING" id="882086.SacxiDRAFT_2043"/>
<dbReference type="HOGENOM" id="CLU_1219011_0_0_11"/>
<name>I0V2C5_9PSEU</name>
<proteinExistence type="predicted"/>
<dbReference type="Proteomes" id="UP000004691">
    <property type="component" value="Unassembled WGS sequence"/>
</dbReference>